<comment type="caution">
    <text evidence="1">The sequence shown here is derived from an EMBL/GenBank/DDBJ whole genome shotgun (WGS) entry which is preliminary data.</text>
</comment>
<dbReference type="Pfam" id="PF13563">
    <property type="entry name" value="2_5_RNA_ligase2"/>
    <property type="match status" value="1"/>
</dbReference>
<name>A0ABS4T7U4_9PSEU</name>
<organism evidence="1 2">
    <name type="scientific">Kibdelosporangium banguiense</name>
    <dbReference type="NCBI Taxonomy" id="1365924"/>
    <lineage>
        <taxon>Bacteria</taxon>
        <taxon>Bacillati</taxon>
        <taxon>Actinomycetota</taxon>
        <taxon>Actinomycetes</taxon>
        <taxon>Pseudonocardiales</taxon>
        <taxon>Pseudonocardiaceae</taxon>
        <taxon>Kibdelosporangium</taxon>
    </lineage>
</organism>
<evidence type="ECO:0000313" key="1">
    <source>
        <dbReference type="EMBL" id="MBP2320458.1"/>
    </source>
</evidence>
<dbReference type="GO" id="GO:0016874">
    <property type="term" value="F:ligase activity"/>
    <property type="evidence" value="ECO:0007669"/>
    <property type="project" value="UniProtKB-KW"/>
</dbReference>
<dbReference type="Proteomes" id="UP001519332">
    <property type="component" value="Unassembled WGS sequence"/>
</dbReference>
<protein>
    <submittedName>
        <fullName evidence="1">2'-5' RNA ligase</fullName>
    </submittedName>
</protein>
<sequence length="219" mass="24212">MSPFPDRMRDRWANRPGATIDRGTVYWHVLLHAYPEARAAAMQVQEVLASFTGFHLTPPEWLHMTTLVVGSTDEITREQMAGMLSEARQLLGQVAPIPVTLDKILYHPEAIMLRVHPAETLQPILVAAQRATQIATGRTGSFEGPSPSWVPHMTVGYSTAEQPTAPIVAALGKTVQECRVRIDALTLVIQWGPERLWHWEPVGTARLQAAEVSDSALPE</sequence>
<evidence type="ECO:0000313" key="2">
    <source>
        <dbReference type="Proteomes" id="UP001519332"/>
    </source>
</evidence>
<keyword evidence="2" id="KW-1185">Reference proteome</keyword>
<keyword evidence="1" id="KW-0436">Ligase</keyword>
<dbReference type="Gene3D" id="3.90.1140.10">
    <property type="entry name" value="Cyclic phosphodiesterase"/>
    <property type="match status" value="1"/>
</dbReference>
<reference evidence="1 2" key="1">
    <citation type="submission" date="2021-03" db="EMBL/GenBank/DDBJ databases">
        <title>Sequencing the genomes of 1000 actinobacteria strains.</title>
        <authorList>
            <person name="Klenk H.-P."/>
        </authorList>
    </citation>
    <scope>NUCLEOTIDE SEQUENCE [LARGE SCALE GENOMIC DNA]</scope>
    <source>
        <strain evidence="1 2">DSM 46670</strain>
    </source>
</reference>
<proteinExistence type="predicted"/>
<accession>A0ABS4T7U4</accession>
<dbReference type="InterPro" id="IPR009097">
    <property type="entry name" value="Cyclic_Pdiesterase"/>
</dbReference>
<dbReference type="EMBL" id="JAGINW010000001">
    <property type="protein sequence ID" value="MBP2320458.1"/>
    <property type="molecule type" value="Genomic_DNA"/>
</dbReference>
<dbReference type="SUPFAM" id="SSF55144">
    <property type="entry name" value="LigT-like"/>
    <property type="match status" value="1"/>
</dbReference>
<gene>
    <name evidence="1" type="ORF">JOF56_000843</name>
</gene>